<evidence type="ECO:0000256" key="5">
    <source>
        <dbReference type="ARBA" id="ARBA00022997"/>
    </source>
</evidence>
<name>A0A1V1VCV3_PHODP</name>
<gene>
    <name evidence="9" type="ORF">IC627_19820</name>
    <name evidence="8" type="ORF">PDPUS_2_01162</name>
</gene>
<evidence type="ECO:0000256" key="3">
    <source>
        <dbReference type="ARBA" id="ARBA00022670"/>
    </source>
</evidence>
<evidence type="ECO:0000256" key="7">
    <source>
        <dbReference type="SAM" id="SignalP"/>
    </source>
</evidence>
<dbReference type="Pfam" id="PF03577">
    <property type="entry name" value="Peptidase_C69"/>
    <property type="match status" value="1"/>
</dbReference>
<dbReference type="AlphaFoldDB" id="A0A1V1VCV3"/>
<dbReference type="InterPro" id="IPR047804">
    <property type="entry name" value="C69_dipept_A-like"/>
</dbReference>
<keyword evidence="3 6" id="KW-0645">Protease</keyword>
<evidence type="ECO:0000313" key="9">
    <source>
        <dbReference type="EMBL" id="QOD58064.1"/>
    </source>
</evidence>
<dbReference type="GO" id="GO:0006508">
    <property type="term" value="P:proteolysis"/>
    <property type="evidence" value="ECO:0007669"/>
    <property type="project" value="UniProtKB-KW"/>
</dbReference>
<evidence type="ECO:0000313" key="8">
    <source>
        <dbReference type="EMBL" id="BAX55748.1"/>
    </source>
</evidence>
<evidence type="ECO:0000256" key="6">
    <source>
        <dbReference type="RuleBase" id="RU364089"/>
    </source>
</evidence>
<proteinExistence type="inferred from homology"/>
<dbReference type="RefSeq" id="WP_086958599.1">
    <property type="nucleotide sequence ID" value="NZ_AP018046.1"/>
</dbReference>
<organism evidence="9 11">
    <name type="scientific">Photobacterium damsela subsp. piscicida</name>
    <name type="common">Pasteurella piscicida</name>
    <dbReference type="NCBI Taxonomy" id="38294"/>
    <lineage>
        <taxon>Bacteria</taxon>
        <taxon>Pseudomonadati</taxon>
        <taxon>Pseudomonadota</taxon>
        <taxon>Gammaproteobacteria</taxon>
        <taxon>Vibrionales</taxon>
        <taxon>Vibrionaceae</taxon>
        <taxon>Photobacterium</taxon>
    </lineage>
</organism>
<protein>
    <recommendedName>
        <fullName evidence="6">Dipeptidase</fullName>
        <ecNumber evidence="6">3.4.-.-</ecNumber>
    </recommendedName>
</protein>
<reference evidence="8" key="1">
    <citation type="journal article" date="2017" name="Genome Announc.">
        <title>Whole-Genome Sequence of Photobacterium damselae subsp. piscicida Strain 91-197, Isolated from Hybrid Striped Bass (Morone sp.) in the United States.</title>
        <authorList>
            <person name="Teru Y."/>
            <person name="Hikima J."/>
            <person name="Kono T."/>
            <person name="Sakai M."/>
            <person name="Takano T."/>
            <person name="Hawke J.P."/>
            <person name="Takeyama H."/>
            <person name="Aoki T."/>
        </authorList>
    </citation>
    <scope>NUCLEOTIDE SEQUENCE</scope>
    <source>
        <strain evidence="8">91-197</strain>
    </source>
</reference>
<evidence type="ECO:0000313" key="11">
    <source>
        <dbReference type="Proteomes" id="UP000516656"/>
    </source>
</evidence>
<evidence type="ECO:0000313" key="10">
    <source>
        <dbReference type="Proteomes" id="UP000218676"/>
    </source>
</evidence>
<evidence type="ECO:0000256" key="4">
    <source>
        <dbReference type="ARBA" id="ARBA00022801"/>
    </source>
</evidence>
<dbReference type="GO" id="GO:0070004">
    <property type="term" value="F:cysteine-type exopeptidase activity"/>
    <property type="evidence" value="ECO:0007669"/>
    <property type="project" value="InterPro"/>
</dbReference>
<feature type="signal peptide" evidence="7">
    <location>
        <begin position="1"/>
        <end position="22"/>
    </location>
</feature>
<dbReference type="EC" id="3.4.-.-" evidence="6"/>
<keyword evidence="5 6" id="KW-0224">Dipeptidase</keyword>
<dbReference type="InterPro" id="IPR005322">
    <property type="entry name" value="Peptidase_C69"/>
</dbReference>
<dbReference type="PANTHER" id="PTHR12994:SF17">
    <property type="entry name" value="LD30995P"/>
    <property type="match status" value="1"/>
</dbReference>
<keyword evidence="4 6" id="KW-0378">Hydrolase</keyword>
<feature type="chain" id="PRO_5041531115" description="Dipeptidase" evidence="7">
    <location>
        <begin position="23"/>
        <end position="490"/>
    </location>
</feature>
<evidence type="ECO:0000256" key="2">
    <source>
        <dbReference type="ARBA" id="ARBA00007225"/>
    </source>
</evidence>
<keyword evidence="7" id="KW-0732">Signal</keyword>
<sequence>MKKLTLLASSIIAATIAGQASACTTILVGNQATKDGSYIVARNEDYQATNAKNFVFHPAEKPQKETFHSNANDFTYPAAKEALQYTSMSDFNTDGKSMGEVGFNSAGVGMSSTETIYNGANALKVDPYVTKTGIGEESIENVILPRIHSAKEGVELLGKIIETQGASEGFGVAFVDNDGIWYLETGSGHQWMAEKVPADKYFVSTNQGRLQHYLPNNPNYLASPTLVSFAEQHGLYKAVKGQPFDFHAAYSQDTPNDITYNYPRVWTLQHMYTQGLKTKIDQGKTFPIFLKPTHKLTVADVEQGLRNHYQGTSHDPYANKNPKEPYRPVSVFRTQESHVLQVRPNLPKAIGVVEYMAYGMTSLSVYLPYYQGMTKVPHSITLGTDQADDQSANWKFRKLQTLAMMDWNDFAPIVQKAYQNFEQQTAQKQKEMEKQYLAIYKSEPKQAQALINNFEQQTVTDALKLTDQLTNTLFTKLTHKVDMTYHFEGA</sequence>
<dbReference type="NCBIfam" id="NF033678">
    <property type="entry name" value="C69_fam_dipept"/>
    <property type="match status" value="1"/>
</dbReference>
<evidence type="ECO:0000256" key="1">
    <source>
        <dbReference type="ARBA" id="ARBA00001670"/>
    </source>
</evidence>
<dbReference type="Proteomes" id="UP000516656">
    <property type="component" value="Chromosome 2"/>
</dbReference>
<dbReference type="GO" id="GO:0016805">
    <property type="term" value="F:dipeptidase activity"/>
    <property type="evidence" value="ECO:0007669"/>
    <property type="project" value="UniProtKB-KW"/>
</dbReference>
<dbReference type="PANTHER" id="PTHR12994">
    <property type="entry name" value="SECERNIN"/>
    <property type="match status" value="1"/>
</dbReference>
<comment type="similarity">
    <text evidence="2 6">Belongs to the peptidase C69 family.</text>
</comment>
<dbReference type="Proteomes" id="UP000218676">
    <property type="component" value="Chromosome 2"/>
</dbReference>
<dbReference type="EMBL" id="CP061855">
    <property type="protein sequence ID" value="QOD58064.1"/>
    <property type="molecule type" value="Genomic_DNA"/>
</dbReference>
<reference evidence="9 11" key="3">
    <citation type="submission" date="2020-09" db="EMBL/GenBank/DDBJ databases">
        <title>Complete, closed and curated genome sequences of Photobacterium damselae subsp. piscicida isolates from Australia indicate localised evolution and additional plasmid-borne pathogenicity mechanisms.</title>
        <authorList>
            <person name="Baseggio L."/>
            <person name="Silayeva O."/>
            <person name="Buller N."/>
            <person name="Landos M."/>
            <person name="Engelstaedter J."/>
            <person name="Barnes A.C."/>
        </authorList>
    </citation>
    <scope>NUCLEOTIDE SEQUENCE [LARGE SCALE GENOMIC DNA]</scope>
    <source>
        <strain evidence="9 11">AS-16-0540-1</strain>
    </source>
</reference>
<reference evidence="10" key="2">
    <citation type="submission" date="2017-05" db="EMBL/GenBank/DDBJ databases">
        <title>Whole genome sequence of fish pathogenic bacteria, Photobacterium damselae subsp. piscicida, strain 91-197, isolated from hybrid striped bass (Morone sp.) in USA.</title>
        <authorList>
            <person name="Teru Y."/>
            <person name="Hikima J."/>
            <person name="Kono T."/>
            <person name="Sakai M."/>
            <person name="Takano T."/>
            <person name="Hawke J.P."/>
            <person name="Takeyama H."/>
            <person name="Aoki T."/>
        </authorList>
    </citation>
    <scope>NUCLEOTIDE SEQUENCE [LARGE SCALE GENOMIC DNA]</scope>
    <source>
        <strain evidence="10">91-197</strain>
    </source>
</reference>
<comment type="catalytic activity">
    <reaction evidence="1">
        <text>an L-aminoacyl-L-amino acid + H2O = 2 an L-alpha-amino acid</text>
        <dbReference type="Rhea" id="RHEA:48940"/>
        <dbReference type="ChEBI" id="CHEBI:15377"/>
        <dbReference type="ChEBI" id="CHEBI:59869"/>
        <dbReference type="ChEBI" id="CHEBI:77460"/>
        <dbReference type="EC" id="3.4.13.19"/>
    </reaction>
</comment>
<accession>A0A1V1VCV3</accession>
<dbReference type="EMBL" id="AP018046">
    <property type="protein sequence ID" value="BAX55748.1"/>
    <property type="molecule type" value="Genomic_DNA"/>
</dbReference>
<dbReference type="Gene3D" id="3.60.60.10">
    <property type="entry name" value="Penicillin V Acylase, Chain A"/>
    <property type="match status" value="1"/>
</dbReference>